<dbReference type="SUPFAM" id="SSF50447">
    <property type="entry name" value="Translation proteins"/>
    <property type="match status" value="1"/>
</dbReference>
<protein>
    <submittedName>
        <fullName evidence="1">Uncharacterized protein</fullName>
    </submittedName>
</protein>
<sequence>MNSAARLQIHSVEHEGFDTAVCVVRCTAGIARVGQEYAGPLTLDSILRHGKEVELLDPPHSAKVWLSGAGVRTLERGAVVTALPSGK</sequence>
<gene>
    <name evidence="1" type="ORF">E5082_26385</name>
</gene>
<proteinExistence type="predicted"/>
<evidence type="ECO:0000313" key="1">
    <source>
        <dbReference type="EMBL" id="TGN77515.1"/>
    </source>
</evidence>
<keyword evidence="2" id="KW-1185">Reference proteome</keyword>
<name>A0A4Z1D6D2_STRGP</name>
<evidence type="ECO:0000313" key="2">
    <source>
        <dbReference type="Proteomes" id="UP000298513"/>
    </source>
</evidence>
<accession>A0A4Z1D6D2</accession>
<dbReference type="InterPro" id="IPR009000">
    <property type="entry name" value="Transl_B-barrel_sf"/>
</dbReference>
<dbReference type="AlphaFoldDB" id="A0A4Z1D6D2"/>
<comment type="caution">
    <text evidence="1">The sequence shown here is derived from an EMBL/GenBank/DDBJ whole genome shotgun (WGS) entry which is preliminary data.</text>
</comment>
<dbReference type="Proteomes" id="UP000298513">
    <property type="component" value="Unassembled WGS sequence"/>
</dbReference>
<organism evidence="1 2">
    <name type="scientific">Streptomyces griseoluteus</name>
    <dbReference type="NCBI Taxonomy" id="29306"/>
    <lineage>
        <taxon>Bacteria</taxon>
        <taxon>Bacillati</taxon>
        <taxon>Actinomycetota</taxon>
        <taxon>Actinomycetes</taxon>
        <taxon>Kitasatosporales</taxon>
        <taxon>Streptomycetaceae</taxon>
        <taxon>Streptomyces</taxon>
    </lineage>
</organism>
<reference evidence="1 2" key="1">
    <citation type="submission" date="2019-04" db="EMBL/GenBank/DDBJ databases">
        <title>Streptomyces sp. nov. Bv016 isolated from bark of Buahinia variegata.</title>
        <authorList>
            <person name="Kanchanasin P."/>
            <person name="Tanasupawat S."/>
            <person name="Yuki M."/>
            <person name="Kudo T."/>
        </authorList>
    </citation>
    <scope>NUCLEOTIDE SEQUENCE [LARGE SCALE GENOMIC DNA]</scope>
    <source>
        <strain evidence="1 2">JCM 4765</strain>
    </source>
</reference>
<dbReference type="GeneID" id="91533374"/>
<dbReference type="EMBL" id="SRRU01000010">
    <property type="protein sequence ID" value="TGN77515.1"/>
    <property type="molecule type" value="Genomic_DNA"/>
</dbReference>
<dbReference type="RefSeq" id="WP_135793742.1">
    <property type="nucleotide sequence ID" value="NZ_BNBQ01000010.1"/>
</dbReference>